<dbReference type="CDD" id="cd05269">
    <property type="entry name" value="TMR_SDR_a"/>
    <property type="match status" value="1"/>
</dbReference>
<dbReference type="SUPFAM" id="SSF51735">
    <property type="entry name" value="NAD(P)-binding Rossmann-fold domains"/>
    <property type="match status" value="1"/>
</dbReference>
<evidence type="ECO:0000313" key="3">
    <source>
        <dbReference type="Proteomes" id="UP000297693"/>
    </source>
</evidence>
<dbReference type="EMBL" id="RQGD01000022">
    <property type="protein sequence ID" value="TGL60140.1"/>
    <property type="molecule type" value="Genomic_DNA"/>
</dbReference>
<dbReference type="Gene3D" id="3.40.50.720">
    <property type="entry name" value="NAD(P)-binding Rossmann-like Domain"/>
    <property type="match status" value="1"/>
</dbReference>
<dbReference type="InterPro" id="IPR036291">
    <property type="entry name" value="NAD(P)-bd_dom_sf"/>
</dbReference>
<accession>A0A4R9K4H9</accession>
<proteinExistence type="predicted"/>
<dbReference type="PANTHER" id="PTHR43162">
    <property type="match status" value="1"/>
</dbReference>
<evidence type="ECO:0000313" key="2">
    <source>
        <dbReference type="EMBL" id="TGL60140.1"/>
    </source>
</evidence>
<dbReference type="InterPro" id="IPR051604">
    <property type="entry name" value="Ergot_Alk_Oxidoreductase"/>
</dbReference>
<evidence type="ECO:0000259" key="1">
    <source>
        <dbReference type="Pfam" id="PF05368"/>
    </source>
</evidence>
<dbReference type="Pfam" id="PF05368">
    <property type="entry name" value="NmrA"/>
    <property type="match status" value="1"/>
</dbReference>
<organism evidence="2 3">
    <name type="scientific">Leptospira ognonensis</name>
    <dbReference type="NCBI Taxonomy" id="2484945"/>
    <lineage>
        <taxon>Bacteria</taxon>
        <taxon>Pseudomonadati</taxon>
        <taxon>Spirochaetota</taxon>
        <taxon>Spirochaetia</taxon>
        <taxon>Leptospirales</taxon>
        <taxon>Leptospiraceae</taxon>
        <taxon>Leptospira</taxon>
    </lineage>
</organism>
<dbReference type="PANTHER" id="PTHR43162:SF1">
    <property type="entry name" value="PRESTALK A DIFFERENTIATION PROTEIN A"/>
    <property type="match status" value="1"/>
</dbReference>
<dbReference type="Gene3D" id="3.90.25.10">
    <property type="entry name" value="UDP-galactose 4-epimerase, domain 1"/>
    <property type="match status" value="1"/>
</dbReference>
<dbReference type="Proteomes" id="UP000297693">
    <property type="component" value="Unassembled WGS sequence"/>
</dbReference>
<reference evidence="2" key="1">
    <citation type="journal article" date="2019" name="PLoS Negl. Trop. Dis.">
        <title>Revisiting the worldwide diversity of Leptospira species in the environment.</title>
        <authorList>
            <person name="Vincent A.T."/>
            <person name="Schiettekatte O."/>
            <person name="Bourhy P."/>
            <person name="Veyrier F.J."/>
            <person name="Picardeau M."/>
        </authorList>
    </citation>
    <scope>NUCLEOTIDE SEQUENCE [LARGE SCALE GENOMIC DNA]</scope>
    <source>
        <strain evidence="2">201702476</strain>
    </source>
</reference>
<dbReference type="RefSeq" id="WP_135623067.1">
    <property type="nucleotide sequence ID" value="NZ_RQGD01000022.1"/>
</dbReference>
<name>A0A4R9K4H9_9LEPT</name>
<sequence length="283" mass="31162">MKIFVFGATGLVGQNLIKELLLSGHEVFAGSRHPEKGKTQENLNWVAADALEPKQGLEILTKVDAAFFLSPPGYTNQYEILAPWIEKAKEVKLKKLVLMTAMGVEHAPPEAPFRKTELLLESSGLNWNIIRPNWFMQNFNTFWISGILNDGKIYFPGGDAVASFIDGRDIARVAAKLLTTNEFNNQAYALTGPSSINHDEVAKIISDTTGKSISYVNITPEDFKKGLLGAGLPEDYSDFMNYIASALKDGYAAPVTDSVKKITGKAPTTFEEYAADHKTAWLK</sequence>
<dbReference type="AlphaFoldDB" id="A0A4R9K4H9"/>
<dbReference type="InterPro" id="IPR008030">
    <property type="entry name" value="NmrA-like"/>
</dbReference>
<gene>
    <name evidence="2" type="ORF">EHQ58_06465</name>
</gene>
<dbReference type="OrthoDB" id="339107at2"/>
<protein>
    <submittedName>
        <fullName evidence="2">SDR family oxidoreductase</fullName>
    </submittedName>
</protein>
<comment type="caution">
    <text evidence="2">The sequence shown here is derived from an EMBL/GenBank/DDBJ whole genome shotgun (WGS) entry which is preliminary data.</text>
</comment>
<keyword evidence="3" id="KW-1185">Reference proteome</keyword>
<feature type="domain" description="NmrA-like" evidence="1">
    <location>
        <begin position="2"/>
        <end position="274"/>
    </location>
</feature>